<protein>
    <submittedName>
        <fullName evidence="1">Uncharacterized protein</fullName>
    </submittedName>
</protein>
<sequence length="63" mass="7287">MGGQFFHNCGLKSFFISIELRRNLAESKQRKKATVQTVAFFLDPSPVMGFTFPVRYQLALFIR</sequence>
<dbReference type="EMBL" id="SJOP01000034">
    <property type="protein sequence ID" value="TCB97110.1"/>
    <property type="molecule type" value="Genomic_DNA"/>
</dbReference>
<reference evidence="1 2" key="1">
    <citation type="submission" date="2019-02" db="EMBL/GenBank/DDBJ databases">
        <title>The draft genome of Kosakonia quasisacchari strain WCHKQ120001.</title>
        <authorList>
            <person name="Wang C."/>
            <person name="Feng Y."/>
            <person name="Zong Z."/>
        </authorList>
    </citation>
    <scope>NUCLEOTIDE SEQUENCE [LARGE SCALE GENOMIC DNA]</scope>
    <source>
        <strain evidence="1 2">WCHKQ120001</strain>
    </source>
</reference>
<dbReference type="AlphaFoldDB" id="A0A4R0GI83"/>
<dbReference type="Proteomes" id="UP000291793">
    <property type="component" value="Unassembled WGS sequence"/>
</dbReference>
<evidence type="ECO:0000313" key="2">
    <source>
        <dbReference type="Proteomes" id="UP000291793"/>
    </source>
</evidence>
<accession>A0A4R0GI83</accession>
<comment type="caution">
    <text evidence="1">The sequence shown here is derived from an EMBL/GenBank/DDBJ whole genome shotgun (WGS) entry which is preliminary data.</text>
</comment>
<dbReference type="OrthoDB" id="6631323at2"/>
<evidence type="ECO:0000313" key="1">
    <source>
        <dbReference type="EMBL" id="TCB97110.1"/>
    </source>
</evidence>
<gene>
    <name evidence="1" type="ORF">E0L21_23405</name>
</gene>
<keyword evidence="2" id="KW-1185">Reference proteome</keyword>
<name>A0A4R0GI83_9ENTR</name>
<organism evidence="1 2">
    <name type="scientific">Kosakonia quasisacchari</name>
    <dbReference type="NCBI Taxonomy" id="2529380"/>
    <lineage>
        <taxon>Bacteria</taxon>
        <taxon>Pseudomonadati</taxon>
        <taxon>Pseudomonadota</taxon>
        <taxon>Gammaproteobacteria</taxon>
        <taxon>Enterobacterales</taxon>
        <taxon>Enterobacteriaceae</taxon>
        <taxon>Kosakonia</taxon>
    </lineage>
</organism>
<proteinExistence type="predicted"/>